<evidence type="ECO:0000313" key="1">
    <source>
        <dbReference type="EMBL" id="KAH9423296.1"/>
    </source>
</evidence>
<keyword evidence="2" id="KW-1185">Reference proteome</keyword>
<dbReference type="Proteomes" id="UP000887458">
    <property type="component" value="Unassembled WGS sequence"/>
</dbReference>
<proteinExistence type="predicted"/>
<gene>
    <name evidence="1" type="ORF">DERP_003574</name>
</gene>
<reference evidence="1 2" key="2">
    <citation type="journal article" date="2022" name="Mol. Biol. Evol.">
        <title>Comparative Genomics Reveals Insights into the Divergent Evolution of Astigmatic Mites and Household Pest Adaptations.</title>
        <authorList>
            <person name="Xiong Q."/>
            <person name="Wan A.T."/>
            <person name="Liu X."/>
            <person name="Fung C.S."/>
            <person name="Xiao X."/>
            <person name="Malainual N."/>
            <person name="Hou J."/>
            <person name="Wang L."/>
            <person name="Wang M."/>
            <person name="Yang K.Y."/>
            <person name="Cui Y."/>
            <person name="Leung E.L."/>
            <person name="Nong W."/>
            <person name="Shin S.K."/>
            <person name="Au S.W."/>
            <person name="Jeong K.Y."/>
            <person name="Chew F.T."/>
            <person name="Hui J.H."/>
            <person name="Leung T.F."/>
            <person name="Tungtrongchitr A."/>
            <person name="Zhong N."/>
            <person name="Liu Z."/>
            <person name="Tsui S.K."/>
        </authorList>
    </citation>
    <scope>NUCLEOTIDE SEQUENCE [LARGE SCALE GENOMIC DNA]</scope>
    <source>
        <strain evidence="1">Derp</strain>
    </source>
</reference>
<dbReference type="EMBL" id="NJHN03000032">
    <property type="protein sequence ID" value="KAH9423296.1"/>
    <property type="molecule type" value="Genomic_DNA"/>
</dbReference>
<comment type="caution">
    <text evidence="1">The sequence shown here is derived from an EMBL/GenBank/DDBJ whole genome shotgun (WGS) entry which is preliminary data.</text>
</comment>
<evidence type="ECO:0000313" key="2">
    <source>
        <dbReference type="Proteomes" id="UP000887458"/>
    </source>
</evidence>
<sequence length="67" mass="7718">MIWYDIIQIFLRSFFDFNFDFLNGSNLLLSPVANGFKLSPSSESNELVELTSKTISSVGFTRKKLRH</sequence>
<protein>
    <submittedName>
        <fullName evidence="1">Uncharacterized protein</fullName>
    </submittedName>
</protein>
<organism evidence="1 2">
    <name type="scientific">Dermatophagoides pteronyssinus</name>
    <name type="common">European house dust mite</name>
    <dbReference type="NCBI Taxonomy" id="6956"/>
    <lineage>
        <taxon>Eukaryota</taxon>
        <taxon>Metazoa</taxon>
        <taxon>Ecdysozoa</taxon>
        <taxon>Arthropoda</taxon>
        <taxon>Chelicerata</taxon>
        <taxon>Arachnida</taxon>
        <taxon>Acari</taxon>
        <taxon>Acariformes</taxon>
        <taxon>Sarcoptiformes</taxon>
        <taxon>Astigmata</taxon>
        <taxon>Psoroptidia</taxon>
        <taxon>Analgoidea</taxon>
        <taxon>Pyroglyphidae</taxon>
        <taxon>Dermatophagoidinae</taxon>
        <taxon>Dermatophagoides</taxon>
    </lineage>
</organism>
<accession>A0ABQ8JLV8</accession>
<name>A0ABQ8JLV8_DERPT</name>
<reference evidence="1 2" key="1">
    <citation type="journal article" date="2018" name="J. Allergy Clin. Immunol.">
        <title>High-quality assembly of Dermatophagoides pteronyssinus genome and transcriptome reveals a wide range of novel allergens.</title>
        <authorList>
            <person name="Liu X.Y."/>
            <person name="Yang K.Y."/>
            <person name="Wang M.Q."/>
            <person name="Kwok J.S."/>
            <person name="Zeng X."/>
            <person name="Yang Z."/>
            <person name="Xiao X.J."/>
            <person name="Lau C.P."/>
            <person name="Li Y."/>
            <person name="Huang Z.M."/>
            <person name="Ba J.G."/>
            <person name="Yim A.K."/>
            <person name="Ouyang C.Y."/>
            <person name="Ngai S.M."/>
            <person name="Chan T.F."/>
            <person name="Leung E.L."/>
            <person name="Liu L."/>
            <person name="Liu Z.G."/>
            <person name="Tsui S.K."/>
        </authorList>
    </citation>
    <scope>NUCLEOTIDE SEQUENCE [LARGE SCALE GENOMIC DNA]</scope>
    <source>
        <strain evidence="1">Derp</strain>
    </source>
</reference>